<sequence>MQYLSDCVLSWISNCGRYGVRSKE</sequence>
<accession>A0A8X6KHZ5</accession>
<evidence type="ECO:0000313" key="1">
    <source>
        <dbReference type="EMBL" id="GFQ73726.1"/>
    </source>
</evidence>
<keyword evidence="2" id="KW-1185">Reference proteome</keyword>
<protein>
    <submittedName>
        <fullName evidence="1">Uncharacterized protein</fullName>
    </submittedName>
</protein>
<gene>
    <name evidence="1" type="ORF">TNCT_97541</name>
</gene>
<reference evidence="1" key="1">
    <citation type="submission" date="2020-07" db="EMBL/GenBank/DDBJ databases">
        <title>Multicomponent nature underlies the extraordinary mechanical properties of spider dragline silk.</title>
        <authorList>
            <person name="Kono N."/>
            <person name="Nakamura H."/>
            <person name="Mori M."/>
            <person name="Yoshida Y."/>
            <person name="Ohtoshi R."/>
            <person name="Malay A.D."/>
            <person name="Moran D.A.P."/>
            <person name="Tomita M."/>
            <person name="Numata K."/>
            <person name="Arakawa K."/>
        </authorList>
    </citation>
    <scope>NUCLEOTIDE SEQUENCE</scope>
</reference>
<dbReference type="AlphaFoldDB" id="A0A8X6KHZ5"/>
<dbReference type="Proteomes" id="UP000887116">
    <property type="component" value="Unassembled WGS sequence"/>
</dbReference>
<proteinExistence type="predicted"/>
<dbReference type="EMBL" id="BMAO01031260">
    <property type="protein sequence ID" value="GFQ73726.1"/>
    <property type="molecule type" value="Genomic_DNA"/>
</dbReference>
<feature type="non-terminal residue" evidence="1">
    <location>
        <position position="24"/>
    </location>
</feature>
<comment type="caution">
    <text evidence="1">The sequence shown here is derived from an EMBL/GenBank/DDBJ whole genome shotgun (WGS) entry which is preliminary data.</text>
</comment>
<organism evidence="1 2">
    <name type="scientific">Trichonephila clavata</name>
    <name type="common">Joro spider</name>
    <name type="synonym">Nephila clavata</name>
    <dbReference type="NCBI Taxonomy" id="2740835"/>
    <lineage>
        <taxon>Eukaryota</taxon>
        <taxon>Metazoa</taxon>
        <taxon>Ecdysozoa</taxon>
        <taxon>Arthropoda</taxon>
        <taxon>Chelicerata</taxon>
        <taxon>Arachnida</taxon>
        <taxon>Araneae</taxon>
        <taxon>Araneomorphae</taxon>
        <taxon>Entelegynae</taxon>
        <taxon>Araneoidea</taxon>
        <taxon>Nephilidae</taxon>
        <taxon>Trichonephila</taxon>
    </lineage>
</organism>
<evidence type="ECO:0000313" key="2">
    <source>
        <dbReference type="Proteomes" id="UP000887116"/>
    </source>
</evidence>
<name>A0A8X6KHZ5_TRICU</name>